<comment type="caution">
    <text evidence="4">The sequence shown here is derived from an EMBL/GenBank/DDBJ whole genome shotgun (WGS) entry which is preliminary data.</text>
</comment>
<feature type="compositionally biased region" description="Polar residues" evidence="2">
    <location>
        <begin position="104"/>
        <end position="115"/>
    </location>
</feature>
<keyword evidence="5" id="KW-1185">Reference proteome</keyword>
<organism evidence="4 5">
    <name type="scientific">Sphingomonas albertensis</name>
    <dbReference type="NCBI Taxonomy" id="2762591"/>
    <lineage>
        <taxon>Bacteria</taxon>
        <taxon>Pseudomonadati</taxon>
        <taxon>Pseudomonadota</taxon>
        <taxon>Alphaproteobacteria</taxon>
        <taxon>Sphingomonadales</taxon>
        <taxon>Sphingomonadaceae</taxon>
        <taxon>Sphingomonas</taxon>
    </lineage>
</organism>
<evidence type="ECO:0000313" key="5">
    <source>
        <dbReference type="Proteomes" id="UP000597613"/>
    </source>
</evidence>
<dbReference type="RefSeq" id="WP_187503096.1">
    <property type="nucleotide sequence ID" value="NZ_JACONT010000009.1"/>
</dbReference>
<feature type="signal peptide" evidence="3">
    <location>
        <begin position="1"/>
        <end position="23"/>
    </location>
</feature>
<feature type="chain" id="PRO_5045405496" description="Secreted protein" evidence="3">
    <location>
        <begin position="24"/>
        <end position="135"/>
    </location>
</feature>
<dbReference type="EMBL" id="JACONT010000009">
    <property type="protein sequence ID" value="MBC3941327.1"/>
    <property type="molecule type" value="Genomic_DNA"/>
</dbReference>
<keyword evidence="1" id="KW-0175">Coiled coil</keyword>
<protein>
    <recommendedName>
        <fullName evidence="6">Secreted protein</fullName>
    </recommendedName>
</protein>
<gene>
    <name evidence="4" type="ORF">H8S47_06445</name>
</gene>
<evidence type="ECO:0000256" key="2">
    <source>
        <dbReference type="SAM" id="MobiDB-lite"/>
    </source>
</evidence>
<name>A0ABR7AM01_9SPHN</name>
<evidence type="ECO:0000256" key="1">
    <source>
        <dbReference type="SAM" id="Coils"/>
    </source>
</evidence>
<dbReference type="Proteomes" id="UP000597613">
    <property type="component" value="Unassembled WGS sequence"/>
</dbReference>
<proteinExistence type="predicted"/>
<keyword evidence="3" id="KW-0732">Signal</keyword>
<sequence length="135" mass="14101">MTNFSKTIMSLACLILVAGCDQASTPTPKAAKAAEDPIAADVDRMEAGIRIAAANKRIDELEREVGALQATPEKLDLELLTNRVEALEAKVGGDASSPGKPLGKTTSEPSQTPRSGSKPDGSRPDKQQTSKSGLL</sequence>
<feature type="region of interest" description="Disordered" evidence="2">
    <location>
        <begin position="90"/>
        <end position="135"/>
    </location>
</feature>
<accession>A0ABR7AM01</accession>
<evidence type="ECO:0008006" key="6">
    <source>
        <dbReference type="Google" id="ProtNLM"/>
    </source>
</evidence>
<evidence type="ECO:0000313" key="4">
    <source>
        <dbReference type="EMBL" id="MBC3941327.1"/>
    </source>
</evidence>
<feature type="coiled-coil region" evidence="1">
    <location>
        <begin position="44"/>
        <end position="71"/>
    </location>
</feature>
<reference evidence="4 5" key="1">
    <citation type="submission" date="2020-08" db="EMBL/GenBank/DDBJ databases">
        <title>Putative novel bacterial strains isolated from necrotic wheat leaf tissues caused by Xanthomonas translucens.</title>
        <authorList>
            <person name="Tambong J.T."/>
        </authorList>
    </citation>
    <scope>NUCLEOTIDE SEQUENCE [LARGE SCALE GENOMIC DNA]</scope>
    <source>
        <strain evidence="5">DOAB 1063</strain>
    </source>
</reference>
<evidence type="ECO:0000256" key="3">
    <source>
        <dbReference type="SAM" id="SignalP"/>
    </source>
</evidence>
<dbReference type="PROSITE" id="PS51257">
    <property type="entry name" value="PROKAR_LIPOPROTEIN"/>
    <property type="match status" value="1"/>
</dbReference>